<evidence type="ECO:0000259" key="5">
    <source>
        <dbReference type="Pfam" id="PF00389"/>
    </source>
</evidence>
<dbReference type="FunFam" id="3.40.50.720:FF:000203">
    <property type="entry name" value="D-3-phosphoglycerate dehydrogenase (SerA)"/>
    <property type="match status" value="1"/>
</dbReference>
<dbReference type="OrthoDB" id="9805416at2"/>
<dbReference type="PANTHER" id="PTHR43761:SF1">
    <property type="entry name" value="D-ISOMER SPECIFIC 2-HYDROXYACID DEHYDROGENASE CATALYTIC DOMAIN-CONTAINING PROTEIN-RELATED"/>
    <property type="match status" value="1"/>
</dbReference>
<keyword evidence="2 4" id="KW-0560">Oxidoreductase</keyword>
<dbReference type="InterPro" id="IPR006140">
    <property type="entry name" value="D-isomer_DH_NAD-bd"/>
</dbReference>
<keyword evidence="8" id="KW-1185">Reference proteome</keyword>
<reference evidence="7 8" key="1">
    <citation type="submission" date="2016-11" db="EMBL/GenBank/DDBJ databases">
        <authorList>
            <person name="Jaros S."/>
            <person name="Januszkiewicz K."/>
            <person name="Wedrychowicz H."/>
        </authorList>
    </citation>
    <scope>NUCLEOTIDE SEQUENCE [LARGE SCALE GENOMIC DNA]</scope>
    <source>
        <strain evidence="7 8">DSM 21864</strain>
    </source>
</reference>
<proteinExistence type="inferred from homology"/>
<dbReference type="SUPFAM" id="SSF51735">
    <property type="entry name" value="NAD(P)-binding Rossmann-fold domains"/>
    <property type="match status" value="1"/>
</dbReference>
<dbReference type="PROSITE" id="PS00670">
    <property type="entry name" value="D_2_HYDROXYACID_DH_2"/>
    <property type="match status" value="1"/>
</dbReference>
<dbReference type="Pfam" id="PF00389">
    <property type="entry name" value="2-Hacid_dh"/>
    <property type="match status" value="1"/>
</dbReference>
<evidence type="ECO:0000256" key="3">
    <source>
        <dbReference type="ARBA" id="ARBA00023027"/>
    </source>
</evidence>
<sequence length="324" mass="35497">MKIVVLDGYTLNPGDITWEGFERLGHVTVYPRTDYTLNGGNSILERAMNVDVLLTNKTPLSREIIEQLPNLKYIGVLATGYNVVDVAAAKEKNIVVTNVPTYGTDSVGQTAIALLLEMCHHIGAHSHSVLKGQWENHEDWCYWNYPLIELSGKTMGIIGYGRIGQSTGRIAQALGMKVLAFDSYQNKELESETMEYVELDTLLSNSDVIALHCPLFESTEGIINKNTIAKMKDGVMIVNNSRGQLVVEQDLADALNGGKVSGAALDVVSSEPIKGNNPLLKAKNCIITPHISWAAKESRQRLMDISADNLEKFLAGTPVNVVNK</sequence>
<protein>
    <submittedName>
        <fullName evidence="7">Glycerate dehydrogenase</fullName>
    </submittedName>
</protein>
<dbReference type="InterPro" id="IPR029752">
    <property type="entry name" value="D-isomer_DH_CS1"/>
</dbReference>
<keyword evidence="3" id="KW-0520">NAD</keyword>
<dbReference type="InterPro" id="IPR050418">
    <property type="entry name" value="D-iso_2-hydroxyacid_DH_PdxB"/>
</dbReference>
<evidence type="ECO:0000256" key="2">
    <source>
        <dbReference type="ARBA" id="ARBA00023002"/>
    </source>
</evidence>
<comment type="similarity">
    <text evidence="1 4">Belongs to the D-isomer specific 2-hydroxyacid dehydrogenase family.</text>
</comment>
<dbReference type="PROSITE" id="PS00671">
    <property type="entry name" value="D_2_HYDROXYACID_DH_3"/>
    <property type="match status" value="1"/>
</dbReference>
<dbReference type="EMBL" id="FQZO01000010">
    <property type="protein sequence ID" value="SHJ89290.1"/>
    <property type="molecule type" value="Genomic_DNA"/>
</dbReference>
<evidence type="ECO:0000313" key="8">
    <source>
        <dbReference type="Proteomes" id="UP000184080"/>
    </source>
</evidence>
<feature type="domain" description="D-isomer specific 2-hydroxyacid dehydrogenase NAD-binding" evidence="6">
    <location>
        <begin position="112"/>
        <end position="292"/>
    </location>
</feature>
<evidence type="ECO:0000256" key="1">
    <source>
        <dbReference type="ARBA" id="ARBA00005854"/>
    </source>
</evidence>
<dbReference type="Pfam" id="PF02826">
    <property type="entry name" value="2-Hacid_dh_C"/>
    <property type="match status" value="1"/>
</dbReference>
<dbReference type="SUPFAM" id="SSF52283">
    <property type="entry name" value="Formate/glycerate dehydrogenase catalytic domain-like"/>
    <property type="match status" value="1"/>
</dbReference>
<dbReference type="GO" id="GO:0016616">
    <property type="term" value="F:oxidoreductase activity, acting on the CH-OH group of donors, NAD or NADP as acceptor"/>
    <property type="evidence" value="ECO:0007669"/>
    <property type="project" value="InterPro"/>
</dbReference>
<dbReference type="Gene3D" id="3.40.50.720">
    <property type="entry name" value="NAD(P)-binding Rossmann-like Domain"/>
    <property type="match status" value="2"/>
</dbReference>
<evidence type="ECO:0000256" key="4">
    <source>
        <dbReference type="RuleBase" id="RU003719"/>
    </source>
</evidence>
<dbReference type="PROSITE" id="PS00065">
    <property type="entry name" value="D_2_HYDROXYACID_DH_1"/>
    <property type="match status" value="1"/>
</dbReference>
<dbReference type="InterPro" id="IPR036291">
    <property type="entry name" value="NAD(P)-bd_dom_sf"/>
</dbReference>
<evidence type="ECO:0000259" key="6">
    <source>
        <dbReference type="Pfam" id="PF02826"/>
    </source>
</evidence>
<dbReference type="AlphaFoldDB" id="A0A1M6N0P5"/>
<dbReference type="Proteomes" id="UP000184080">
    <property type="component" value="Unassembled WGS sequence"/>
</dbReference>
<dbReference type="CDD" id="cd12162">
    <property type="entry name" value="2-Hacid_dh_4"/>
    <property type="match status" value="1"/>
</dbReference>
<dbReference type="STRING" id="1121298.SAMN05444401_0030"/>
<dbReference type="RefSeq" id="WP_073011500.1">
    <property type="nucleotide sequence ID" value="NZ_FQZO01000010.1"/>
</dbReference>
<dbReference type="InterPro" id="IPR029753">
    <property type="entry name" value="D-isomer_DH_CS"/>
</dbReference>
<evidence type="ECO:0000313" key="7">
    <source>
        <dbReference type="EMBL" id="SHJ89290.1"/>
    </source>
</evidence>
<organism evidence="7 8">
    <name type="scientific">Clostridium amylolyticum</name>
    <dbReference type="NCBI Taxonomy" id="1121298"/>
    <lineage>
        <taxon>Bacteria</taxon>
        <taxon>Bacillati</taxon>
        <taxon>Bacillota</taxon>
        <taxon>Clostridia</taxon>
        <taxon>Eubacteriales</taxon>
        <taxon>Clostridiaceae</taxon>
        <taxon>Clostridium</taxon>
    </lineage>
</organism>
<dbReference type="InterPro" id="IPR006139">
    <property type="entry name" value="D-isomer_2_OHA_DH_cat_dom"/>
</dbReference>
<dbReference type="GO" id="GO:0051287">
    <property type="term" value="F:NAD binding"/>
    <property type="evidence" value="ECO:0007669"/>
    <property type="project" value="InterPro"/>
</dbReference>
<name>A0A1M6N0P5_9CLOT</name>
<feature type="domain" description="D-isomer specific 2-hydroxyacid dehydrogenase catalytic" evidence="5">
    <location>
        <begin position="42"/>
        <end position="323"/>
    </location>
</feature>
<gene>
    <name evidence="7" type="ORF">SAMN05444401_0030</name>
</gene>
<accession>A0A1M6N0P5</accession>
<dbReference type="PANTHER" id="PTHR43761">
    <property type="entry name" value="D-ISOMER SPECIFIC 2-HYDROXYACID DEHYDROGENASE FAMILY PROTEIN (AFU_ORTHOLOGUE AFUA_1G13630)"/>
    <property type="match status" value="1"/>
</dbReference>